<dbReference type="InterPro" id="IPR019307">
    <property type="entry name" value="RNA-bd_AU-1/RNase_E/G"/>
</dbReference>
<name>A0A6J6E8G1_9ZZZZ</name>
<proteinExistence type="predicted"/>
<dbReference type="Pfam" id="PF10150">
    <property type="entry name" value="RNase_E_G"/>
    <property type="match status" value="1"/>
</dbReference>
<dbReference type="PANTHER" id="PTHR30001">
    <property type="entry name" value="RIBONUCLEASE"/>
    <property type="match status" value="1"/>
</dbReference>
<dbReference type="GO" id="GO:0004540">
    <property type="term" value="F:RNA nuclease activity"/>
    <property type="evidence" value="ECO:0007669"/>
    <property type="project" value="InterPro"/>
</dbReference>
<evidence type="ECO:0000256" key="5">
    <source>
        <dbReference type="ARBA" id="ARBA00022884"/>
    </source>
</evidence>
<evidence type="ECO:0000313" key="8">
    <source>
        <dbReference type="EMBL" id="CAB4572692.1"/>
    </source>
</evidence>
<keyword evidence="4" id="KW-0460">Magnesium</keyword>
<feature type="compositionally biased region" description="Basic residues" evidence="6">
    <location>
        <begin position="98"/>
        <end position="109"/>
    </location>
</feature>
<evidence type="ECO:0000256" key="2">
    <source>
        <dbReference type="ARBA" id="ARBA00022723"/>
    </source>
</evidence>
<dbReference type="GO" id="GO:0003723">
    <property type="term" value="F:RNA binding"/>
    <property type="evidence" value="ECO:0007669"/>
    <property type="project" value="UniProtKB-KW"/>
</dbReference>
<protein>
    <submittedName>
        <fullName evidence="8">Unannotated protein</fullName>
    </submittedName>
</protein>
<evidence type="ECO:0000256" key="4">
    <source>
        <dbReference type="ARBA" id="ARBA00022842"/>
    </source>
</evidence>
<dbReference type="GO" id="GO:0006364">
    <property type="term" value="P:rRNA processing"/>
    <property type="evidence" value="ECO:0007669"/>
    <property type="project" value="TreeGrafter"/>
</dbReference>
<evidence type="ECO:0000256" key="6">
    <source>
        <dbReference type="SAM" id="MobiDB-lite"/>
    </source>
</evidence>
<dbReference type="GO" id="GO:0046872">
    <property type="term" value="F:metal ion binding"/>
    <property type="evidence" value="ECO:0007669"/>
    <property type="project" value="UniProtKB-KW"/>
</dbReference>
<sequence length="560" mass="62601">MDSKDPAEGSAEKTTSVPAGRNGDAEAQAEAAHKRRRGSRGGKNRRRPQGEGAGDEHLENDQETSAPPRRPQIGDTRPAPAAPQAQPSQEARNGDGAKKKRRRGGRGKSRTGGGQQRTSIDTDAEIIERRKGRERNGRPVGRYMMCVQVRDGVTQVAVMEGRSLIEHYVSRPSDDVGQIHGNIYLGKVQNVLPGMEAAFVDIATPKNAVLYRGDVQYDPEDVETKDTARIEHILRSRQTILCQVTKNPIGAKGARLTQEVSIPGRFVVLIPNSKTYGISKRLNDSERRRLRNILDRVKPAEHGVIVRTAAEHATEHELTADMTRLLEEWAQIDEAAKKATGPTLLYREPELAVRVIREEFNAEYRGVVIDDLRLFEDVRRYIEAFNPELADRVEYFDRDAEPLSLFETHHVHEQLHKALDRKVWLPSGGSLIIEHTEALTVIDVNTGKNVGTSNLEETVFQNNLEAAQEVAHQLRLRDIGGIIVIDFIDMEIKENRKKVVESFRQALSRDKTRTQVFEISELGLVEMTRKRIGEGLITSFAGECPECSGRGFTVDFGLLD</sequence>
<dbReference type="InterPro" id="IPR004659">
    <property type="entry name" value="RNase_E/G"/>
</dbReference>
<dbReference type="Gene3D" id="2.40.50.140">
    <property type="entry name" value="Nucleic acid-binding proteins"/>
    <property type="match status" value="1"/>
</dbReference>
<evidence type="ECO:0000256" key="3">
    <source>
        <dbReference type="ARBA" id="ARBA00022801"/>
    </source>
</evidence>
<feature type="compositionally biased region" description="Basic and acidic residues" evidence="6">
    <location>
        <begin position="1"/>
        <end position="11"/>
    </location>
</feature>
<dbReference type="EMBL" id="CAEZTQ010000083">
    <property type="protein sequence ID" value="CAB4572692.1"/>
    <property type="molecule type" value="Genomic_DNA"/>
</dbReference>
<feature type="compositionally biased region" description="Basic and acidic residues" evidence="6">
    <location>
        <begin position="126"/>
        <end position="136"/>
    </location>
</feature>
<dbReference type="InterPro" id="IPR012340">
    <property type="entry name" value="NA-bd_OB-fold"/>
</dbReference>
<comment type="cofactor">
    <cofactor evidence="1">
        <name>Mg(2+)</name>
        <dbReference type="ChEBI" id="CHEBI:18420"/>
    </cofactor>
</comment>
<dbReference type="GO" id="GO:0016787">
    <property type="term" value="F:hydrolase activity"/>
    <property type="evidence" value="ECO:0007669"/>
    <property type="project" value="UniProtKB-KW"/>
</dbReference>
<keyword evidence="5" id="KW-0694">RNA-binding</keyword>
<feature type="region of interest" description="Disordered" evidence="6">
    <location>
        <begin position="1"/>
        <end position="136"/>
    </location>
</feature>
<gene>
    <name evidence="8" type="ORF">UFOPK1704_00530</name>
</gene>
<feature type="compositionally biased region" description="Low complexity" evidence="6">
    <location>
        <begin position="78"/>
        <end position="87"/>
    </location>
</feature>
<dbReference type="GO" id="GO:0005737">
    <property type="term" value="C:cytoplasm"/>
    <property type="evidence" value="ECO:0007669"/>
    <property type="project" value="TreeGrafter"/>
</dbReference>
<feature type="compositionally biased region" description="Basic residues" evidence="6">
    <location>
        <begin position="33"/>
        <end position="47"/>
    </location>
</feature>
<organism evidence="8">
    <name type="scientific">freshwater metagenome</name>
    <dbReference type="NCBI Taxonomy" id="449393"/>
    <lineage>
        <taxon>unclassified sequences</taxon>
        <taxon>metagenomes</taxon>
        <taxon>ecological metagenomes</taxon>
    </lineage>
</organism>
<dbReference type="CDD" id="cd04453">
    <property type="entry name" value="S1_RNase_E"/>
    <property type="match status" value="1"/>
</dbReference>
<dbReference type="SUPFAM" id="SSF50249">
    <property type="entry name" value="Nucleic acid-binding proteins"/>
    <property type="match status" value="1"/>
</dbReference>
<feature type="domain" description="RNA-binding protein AU-1/Ribonuclease E/G" evidence="7">
    <location>
        <begin position="261"/>
        <end position="531"/>
    </location>
</feature>
<evidence type="ECO:0000259" key="7">
    <source>
        <dbReference type="Pfam" id="PF10150"/>
    </source>
</evidence>
<dbReference type="NCBIfam" id="TIGR00757">
    <property type="entry name" value="RNaseEG"/>
    <property type="match status" value="1"/>
</dbReference>
<dbReference type="PANTHER" id="PTHR30001:SF0">
    <property type="entry name" value="RIBONUCLEASE G"/>
    <property type="match status" value="1"/>
</dbReference>
<dbReference type="AlphaFoldDB" id="A0A6J6E8G1"/>
<evidence type="ECO:0000256" key="1">
    <source>
        <dbReference type="ARBA" id="ARBA00001946"/>
    </source>
</evidence>
<accession>A0A6J6E8G1</accession>
<keyword evidence="3" id="KW-0378">Hydrolase</keyword>
<keyword evidence="2" id="KW-0479">Metal-binding</keyword>
<reference evidence="8" key="1">
    <citation type="submission" date="2020-05" db="EMBL/GenBank/DDBJ databases">
        <authorList>
            <person name="Chiriac C."/>
            <person name="Salcher M."/>
            <person name="Ghai R."/>
            <person name="Kavagutti S V."/>
        </authorList>
    </citation>
    <scope>NUCLEOTIDE SEQUENCE</scope>
</reference>